<sequence>MPFLNIVDLHVRYYSCTHLLTPPFLPPLPPSLPPVCTVRCQKFLISRVGEDWIFLILLGLLMALVSWAVDFCIAICLQAQRWMYGGLDSNVFLQYLAWVTYPVVLITFSAGFTQILAPQAGCFIPKEENSTEIKQFRTISLLNVEGKIFFGILARRLTTFMLDNDYMDTSVQKGGVPWVPGCLEHTSVISKMIEDAKRNHGDLTVLWLNLTNAYGTIPHKLVETTLKTYHVPETETGGYKRHPTGAHQGIHSQIST</sequence>
<dbReference type="Proteomes" id="UP001174136">
    <property type="component" value="Unassembled WGS sequence"/>
</dbReference>
<name>A0AA47MW40_MERPO</name>
<proteinExistence type="predicted"/>
<gene>
    <name evidence="3" type="primary">Clcn2_1</name>
    <name evidence="3" type="ORF">N1851_012484</name>
</gene>
<dbReference type="PANTHER" id="PTHR45720:SF6">
    <property type="entry name" value="CHLORIDE CHANNEL PROTEIN 2"/>
    <property type="match status" value="1"/>
</dbReference>
<dbReference type="SUPFAM" id="SSF81340">
    <property type="entry name" value="Clc chloride channel"/>
    <property type="match status" value="1"/>
</dbReference>
<feature type="region of interest" description="Disordered" evidence="1">
    <location>
        <begin position="235"/>
        <end position="256"/>
    </location>
</feature>
<dbReference type="EMBL" id="JAOPHQ010002280">
    <property type="protein sequence ID" value="KAK0147793.1"/>
    <property type="molecule type" value="Genomic_DNA"/>
</dbReference>
<dbReference type="Gene3D" id="1.10.3080.10">
    <property type="entry name" value="Clc chloride channel"/>
    <property type="match status" value="1"/>
</dbReference>
<evidence type="ECO:0000256" key="2">
    <source>
        <dbReference type="SAM" id="Phobius"/>
    </source>
</evidence>
<keyword evidence="4" id="KW-1185">Reference proteome</keyword>
<organism evidence="3 4">
    <name type="scientific">Merluccius polli</name>
    <name type="common">Benguela hake</name>
    <name type="synonym">Merluccius cadenati</name>
    <dbReference type="NCBI Taxonomy" id="89951"/>
    <lineage>
        <taxon>Eukaryota</taxon>
        <taxon>Metazoa</taxon>
        <taxon>Chordata</taxon>
        <taxon>Craniata</taxon>
        <taxon>Vertebrata</taxon>
        <taxon>Euteleostomi</taxon>
        <taxon>Actinopterygii</taxon>
        <taxon>Neopterygii</taxon>
        <taxon>Teleostei</taxon>
        <taxon>Neoteleostei</taxon>
        <taxon>Acanthomorphata</taxon>
        <taxon>Zeiogadaria</taxon>
        <taxon>Gadariae</taxon>
        <taxon>Gadiformes</taxon>
        <taxon>Gadoidei</taxon>
        <taxon>Merlucciidae</taxon>
        <taxon>Merluccius</taxon>
    </lineage>
</organism>
<dbReference type="InterPro" id="IPR050970">
    <property type="entry name" value="Cl_channel_volt-gated"/>
</dbReference>
<evidence type="ECO:0000313" key="4">
    <source>
        <dbReference type="Proteomes" id="UP001174136"/>
    </source>
</evidence>
<reference evidence="3" key="1">
    <citation type="journal article" date="2023" name="Front. Mar. Sci.">
        <title>A new Merluccius polli reference genome to investigate the effects of global change in West African waters.</title>
        <authorList>
            <person name="Mateo J.L."/>
            <person name="Blanco-Fernandez C."/>
            <person name="Garcia-Vazquez E."/>
            <person name="Machado-Schiaffino G."/>
        </authorList>
    </citation>
    <scope>NUCLEOTIDE SEQUENCE</scope>
    <source>
        <strain evidence="3">C29</strain>
        <tissue evidence="3">Fin</tissue>
    </source>
</reference>
<keyword evidence="2" id="KW-0472">Membrane</keyword>
<accession>A0AA47MW40</accession>
<dbReference type="GO" id="GO:0005886">
    <property type="term" value="C:plasma membrane"/>
    <property type="evidence" value="ECO:0007669"/>
    <property type="project" value="TreeGrafter"/>
</dbReference>
<evidence type="ECO:0000256" key="1">
    <source>
        <dbReference type="SAM" id="MobiDB-lite"/>
    </source>
</evidence>
<protein>
    <submittedName>
        <fullName evidence="3">Chloride channel protein 2</fullName>
    </submittedName>
</protein>
<evidence type="ECO:0000313" key="3">
    <source>
        <dbReference type="EMBL" id="KAK0147793.1"/>
    </source>
</evidence>
<dbReference type="InterPro" id="IPR014743">
    <property type="entry name" value="Cl-channel_core"/>
</dbReference>
<dbReference type="GO" id="GO:0005247">
    <property type="term" value="F:voltage-gated chloride channel activity"/>
    <property type="evidence" value="ECO:0007669"/>
    <property type="project" value="TreeGrafter"/>
</dbReference>
<dbReference type="AlphaFoldDB" id="A0AA47MW40"/>
<keyword evidence="2" id="KW-0812">Transmembrane</keyword>
<dbReference type="PANTHER" id="PTHR45720">
    <property type="entry name" value="CHLORIDE CHANNEL PROTEIN 2"/>
    <property type="match status" value="1"/>
</dbReference>
<feature type="transmembrane region" description="Helical" evidence="2">
    <location>
        <begin position="91"/>
        <end position="112"/>
    </location>
</feature>
<feature type="transmembrane region" description="Helical" evidence="2">
    <location>
        <begin position="52"/>
        <end position="79"/>
    </location>
</feature>
<keyword evidence="2" id="KW-1133">Transmembrane helix</keyword>
<comment type="caution">
    <text evidence="3">The sequence shown here is derived from an EMBL/GenBank/DDBJ whole genome shotgun (WGS) entry which is preliminary data.</text>
</comment>